<name>A0A7Y9C6V6_9FLAO</name>
<dbReference type="EMBL" id="JACBJI010000005">
    <property type="protein sequence ID" value="NYA71824.1"/>
    <property type="molecule type" value="Genomic_DNA"/>
</dbReference>
<proteinExistence type="predicted"/>
<comment type="caution">
    <text evidence="1">The sequence shown here is derived from an EMBL/GenBank/DDBJ whole genome shotgun (WGS) entry which is preliminary data.</text>
</comment>
<gene>
    <name evidence="1" type="ORF">HZF10_12900</name>
</gene>
<dbReference type="Proteomes" id="UP000535020">
    <property type="component" value="Unassembled WGS sequence"/>
</dbReference>
<accession>A0A7Y9C6V6</accession>
<dbReference type="AlphaFoldDB" id="A0A7Y9C6V6"/>
<evidence type="ECO:0000313" key="2">
    <source>
        <dbReference type="Proteomes" id="UP000535020"/>
    </source>
</evidence>
<evidence type="ECO:0000313" key="1">
    <source>
        <dbReference type="EMBL" id="NYA71824.1"/>
    </source>
</evidence>
<keyword evidence="2" id="KW-1185">Reference proteome</keyword>
<organism evidence="1 2">
    <name type="scientific">Flavobacterium agri</name>
    <dbReference type="NCBI Taxonomy" id="2743471"/>
    <lineage>
        <taxon>Bacteria</taxon>
        <taxon>Pseudomonadati</taxon>
        <taxon>Bacteroidota</taxon>
        <taxon>Flavobacteriia</taxon>
        <taxon>Flavobacteriales</taxon>
        <taxon>Flavobacteriaceae</taxon>
        <taxon>Flavobacterium</taxon>
    </lineage>
</organism>
<dbReference type="RefSeq" id="WP_176006633.1">
    <property type="nucleotide sequence ID" value="NZ_JABWMI010000014.1"/>
</dbReference>
<protein>
    <submittedName>
        <fullName evidence="1">Uncharacterized protein</fullName>
    </submittedName>
</protein>
<sequence>MKTENAKKARREKRSVAIDNEIFYVTLPSTMNYHQDSEEDENEFGYPDFYEDTDNMNRYLW</sequence>
<reference evidence="1 2" key="1">
    <citation type="submission" date="2020-07" db="EMBL/GenBank/DDBJ databases">
        <authorList>
            <person name="Sun Q."/>
        </authorList>
    </citation>
    <scope>NUCLEOTIDE SEQUENCE [LARGE SCALE GENOMIC DNA]</scope>
    <source>
        <strain evidence="1 2">MAH-1</strain>
    </source>
</reference>